<evidence type="ECO:0000256" key="2">
    <source>
        <dbReference type="ARBA" id="ARBA00022723"/>
    </source>
</evidence>
<dbReference type="Pfam" id="PF04057">
    <property type="entry name" value="Rep-A_N"/>
    <property type="match status" value="1"/>
</dbReference>
<dbReference type="InterPro" id="IPR007199">
    <property type="entry name" value="Rep_factor-A_N"/>
</dbReference>
<protein>
    <submittedName>
        <fullName evidence="8">Uncharacterized protein</fullName>
    </submittedName>
</protein>
<keyword evidence="2" id="KW-0479">Metal-binding</keyword>
<keyword evidence="9" id="KW-1185">Reference proteome</keyword>
<comment type="caution">
    <text evidence="8">The sequence shown here is derived from an EMBL/GenBank/DDBJ whole genome shotgun (WGS) entry which is preliminary data.</text>
</comment>
<reference evidence="8" key="1">
    <citation type="submission" date="2020-05" db="EMBL/GenBank/DDBJ databases">
        <title>WGS assembly of Panicum virgatum.</title>
        <authorList>
            <person name="Lovell J.T."/>
            <person name="Jenkins J."/>
            <person name="Shu S."/>
            <person name="Juenger T.E."/>
            <person name="Schmutz J."/>
        </authorList>
    </citation>
    <scope>NUCLEOTIDE SEQUENCE</scope>
    <source>
        <strain evidence="8">AP13</strain>
    </source>
</reference>
<dbReference type="OrthoDB" id="692009at2759"/>
<dbReference type="Gene3D" id="2.40.50.140">
    <property type="entry name" value="Nucleic acid-binding proteins"/>
    <property type="match status" value="2"/>
</dbReference>
<dbReference type="GO" id="GO:0008270">
    <property type="term" value="F:zinc ion binding"/>
    <property type="evidence" value="ECO:0007669"/>
    <property type="project" value="UniProtKB-KW"/>
</dbReference>
<name>A0A8T0U2M7_PANVG</name>
<evidence type="ECO:0000256" key="3">
    <source>
        <dbReference type="ARBA" id="ARBA00022771"/>
    </source>
</evidence>
<proteinExistence type="inferred from homology"/>
<evidence type="ECO:0000256" key="4">
    <source>
        <dbReference type="ARBA" id="ARBA00022833"/>
    </source>
</evidence>
<sequence>MGGGLEVDLSHGAVAALWRSPPSSWRPVLQVADARHVPDGSGLSPAPEQRYRLDLSDGVHLQPGTLAASLNHLVRDGALRRGSVVHVLDSNCDYRRRTIVIIQLQILQPECALIGSLKLYEPTRKSCGFSTRSIRYAPRPDCEPYYGGQHIHQSGIASEAEERTYHGPFGGSSLPGRDTPCSLDLPAEPAAWKTVGQIKDEYLGYFDRPYFITVKADISFVGTEHFYCSAACPLVVNGKRCNVEASSNVDGMWHGKRHGRSFGFCDSGYLVHIQIQDHTGTTSATAYGKAAKEIFGCTAKDLYLLEYEEQDYKQLDDIILGAVSKQFVLKLKVQAKPYSDARRMKCVVLKAKKVNPSAESCRLREAIDAHFGDCLGSSLEFGSSMPTYSSLSDLKGCSAAQSSNSSHTISPGRARRLCSADGYRQQVNEFYMEPSTLSAFGACGWGRDHRSDIDEQRSSAPDGFMGRFHGASPGVNIALDMRPMVLSHRQSANLCAGD</sequence>
<dbReference type="SUPFAM" id="SSF50249">
    <property type="entry name" value="Nucleic acid-binding proteins"/>
    <property type="match status" value="2"/>
</dbReference>
<feature type="domain" description="Replication factor A C-terminal" evidence="7">
    <location>
        <begin position="211"/>
        <end position="362"/>
    </location>
</feature>
<evidence type="ECO:0000256" key="1">
    <source>
        <dbReference type="ARBA" id="ARBA00005690"/>
    </source>
</evidence>
<gene>
    <name evidence="8" type="ORF">PVAP13_3NG057957</name>
</gene>
<evidence type="ECO:0000256" key="5">
    <source>
        <dbReference type="ARBA" id="ARBA00023125"/>
    </source>
</evidence>
<dbReference type="InterPro" id="IPR012340">
    <property type="entry name" value="NA-bd_OB-fold"/>
</dbReference>
<evidence type="ECO:0000313" key="8">
    <source>
        <dbReference type="EMBL" id="KAG2615925.1"/>
    </source>
</evidence>
<dbReference type="CDD" id="cd04476">
    <property type="entry name" value="RPA1_DBD_C"/>
    <property type="match status" value="1"/>
</dbReference>
<keyword evidence="5" id="KW-0238">DNA-binding</keyword>
<keyword evidence="3" id="KW-0863">Zinc-finger</keyword>
<dbReference type="EMBL" id="CM029042">
    <property type="protein sequence ID" value="KAG2615925.1"/>
    <property type="molecule type" value="Genomic_DNA"/>
</dbReference>
<dbReference type="GO" id="GO:0006260">
    <property type="term" value="P:DNA replication"/>
    <property type="evidence" value="ECO:0007669"/>
    <property type="project" value="InterPro"/>
</dbReference>
<keyword evidence="4" id="KW-0862">Zinc</keyword>
<evidence type="ECO:0000259" key="7">
    <source>
        <dbReference type="Pfam" id="PF08646"/>
    </source>
</evidence>
<dbReference type="InterPro" id="IPR013955">
    <property type="entry name" value="Rep_factor-A_C"/>
</dbReference>
<organism evidence="8 9">
    <name type="scientific">Panicum virgatum</name>
    <name type="common">Blackwell switchgrass</name>
    <dbReference type="NCBI Taxonomy" id="38727"/>
    <lineage>
        <taxon>Eukaryota</taxon>
        <taxon>Viridiplantae</taxon>
        <taxon>Streptophyta</taxon>
        <taxon>Embryophyta</taxon>
        <taxon>Tracheophyta</taxon>
        <taxon>Spermatophyta</taxon>
        <taxon>Magnoliopsida</taxon>
        <taxon>Liliopsida</taxon>
        <taxon>Poales</taxon>
        <taxon>Poaceae</taxon>
        <taxon>PACMAD clade</taxon>
        <taxon>Panicoideae</taxon>
        <taxon>Panicodae</taxon>
        <taxon>Paniceae</taxon>
        <taxon>Panicinae</taxon>
        <taxon>Panicum</taxon>
        <taxon>Panicum sect. Hiantes</taxon>
    </lineage>
</organism>
<dbReference type="GO" id="GO:0003677">
    <property type="term" value="F:DNA binding"/>
    <property type="evidence" value="ECO:0007669"/>
    <property type="project" value="UniProtKB-KW"/>
</dbReference>
<evidence type="ECO:0000313" key="9">
    <source>
        <dbReference type="Proteomes" id="UP000823388"/>
    </source>
</evidence>
<accession>A0A8T0U2M7</accession>
<dbReference type="Proteomes" id="UP000823388">
    <property type="component" value="Chromosome 3N"/>
</dbReference>
<dbReference type="InterPro" id="IPR047192">
    <property type="entry name" value="Euk_RPA1_DBD_C"/>
</dbReference>
<feature type="domain" description="Replication factor-A protein 1 N-terminal" evidence="6">
    <location>
        <begin position="9"/>
        <end position="108"/>
    </location>
</feature>
<comment type="similarity">
    <text evidence="1">Belongs to the replication factor A protein 1 family.</text>
</comment>
<dbReference type="AlphaFoldDB" id="A0A8T0U2M7"/>
<dbReference type="GO" id="GO:0005634">
    <property type="term" value="C:nucleus"/>
    <property type="evidence" value="ECO:0007669"/>
    <property type="project" value="InterPro"/>
</dbReference>
<dbReference type="Pfam" id="PF08646">
    <property type="entry name" value="Rep_fac-A_C"/>
    <property type="match status" value="1"/>
</dbReference>
<evidence type="ECO:0000259" key="6">
    <source>
        <dbReference type="Pfam" id="PF04057"/>
    </source>
</evidence>